<name>A0A221JY26_9RHOB</name>
<dbReference type="AlphaFoldDB" id="A0A221JY26"/>
<protein>
    <submittedName>
        <fullName evidence="1">ABC transporter, phosphonate, periplasmic substrate-binding protein</fullName>
    </submittedName>
</protein>
<dbReference type="RefSeq" id="WP_089419659.1">
    <property type="nucleotide sequence ID" value="NZ_CP022415.1"/>
</dbReference>
<dbReference type="Gene3D" id="3.40.190.10">
    <property type="entry name" value="Periplasmic binding protein-like II"/>
    <property type="match status" value="1"/>
</dbReference>
<evidence type="ECO:0000313" key="1">
    <source>
        <dbReference type="EMBL" id="ASM71638.1"/>
    </source>
</evidence>
<dbReference type="SUPFAM" id="SSF53850">
    <property type="entry name" value="Periplasmic binding protein-like II"/>
    <property type="match status" value="1"/>
</dbReference>
<reference evidence="1 2" key="1">
    <citation type="submission" date="2017-07" db="EMBL/GenBank/DDBJ databases">
        <title>Genome Sequence of Sulfitobacter pseudonitzschiae Strain SMR1 Isolated from a culture of the Diatom Skeletonema marinoi.</title>
        <authorList>
            <person name="Topel M."/>
            <person name="Pinder M.I.M."/>
            <person name="Johansson O.N."/>
            <person name="Kourtchenko O."/>
            <person name="Godhe A."/>
            <person name="Clarke A.K."/>
        </authorList>
    </citation>
    <scope>NUCLEOTIDE SEQUENCE [LARGE SCALE GENOMIC DNA]</scope>
    <source>
        <strain evidence="1 2">SMR1</strain>
    </source>
</reference>
<organism evidence="1 2">
    <name type="scientific">Pseudosulfitobacter pseudonitzschiae</name>
    <dbReference type="NCBI Taxonomy" id="1402135"/>
    <lineage>
        <taxon>Bacteria</taxon>
        <taxon>Pseudomonadati</taxon>
        <taxon>Pseudomonadota</taxon>
        <taxon>Alphaproteobacteria</taxon>
        <taxon>Rhodobacterales</taxon>
        <taxon>Roseobacteraceae</taxon>
        <taxon>Pseudosulfitobacter</taxon>
    </lineage>
</organism>
<dbReference type="EMBL" id="CP022415">
    <property type="protein sequence ID" value="ASM71638.1"/>
    <property type="molecule type" value="Genomic_DNA"/>
</dbReference>
<evidence type="ECO:0000313" key="2">
    <source>
        <dbReference type="Proteomes" id="UP000199754"/>
    </source>
</evidence>
<accession>A0A221JY26</accession>
<proteinExistence type="predicted"/>
<dbReference type="OrthoDB" id="7353682at2"/>
<gene>
    <name evidence="1" type="ORF">SULPSESMR1_00807</name>
</gene>
<sequence>MIATLGMYDMPHARAANDRLWAGVRDALGFGPDMLTRDADPWKIWQASDLLLAQTCGMPYRTRLHDRVQLVATPDHHLPDCPPGHYFSYLVKRHDDPRDLAALASGTLAYNEALSQSGWAAPVNHLAAQGLTPTTSLQTGAHLASVAAVLDGRADFAAIDAVTLLMFGDNDPNARAMLTAFERTTPTPALPYITATGRDPAPLAQALSAAIAALVPDDRATLHLHGTLQIPAAGYLAIRTPPAP</sequence>
<dbReference type="Proteomes" id="UP000199754">
    <property type="component" value="Chromosome"/>
</dbReference>
<dbReference type="PANTHER" id="PTHR35841:SF1">
    <property type="entry name" value="PHOSPHONATES-BINDING PERIPLASMIC PROTEIN"/>
    <property type="match status" value="1"/>
</dbReference>
<keyword evidence="2" id="KW-1185">Reference proteome</keyword>
<dbReference type="Pfam" id="PF12974">
    <property type="entry name" value="Phosphonate-bd"/>
    <property type="match status" value="1"/>
</dbReference>
<dbReference type="PANTHER" id="PTHR35841">
    <property type="entry name" value="PHOSPHONATES-BINDING PERIPLASMIC PROTEIN"/>
    <property type="match status" value="1"/>
</dbReference>
<dbReference type="KEGG" id="spse:SULPSESMR1_00807"/>